<evidence type="ECO:0000256" key="1">
    <source>
        <dbReference type="SAM" id="MobiDB-lite"/>
    </source>
</evidence>
<gene>
    <name evidence="2" type="ORF">EG68_09899</name>
</gene>
<feature type="compositionally biased region" description="Basic residues" evidence="1">
    <location>
        <begin position="285"/>
        <end position="300"/>
    </location>
</feature>
<feature type="compositionally biased region" description="Basic and acidic residues" evidence="1">
    <location>
        <begin position="371"/>
        <end position="402"/>
    </location>
</feature>
<dbReference type="EMBL" id="JTDE01006315">
    <property type="protein sequence ID" value="KAF7244519.1"/>
    <property type="molecule type" value="Genomic_DNA"/>
</dbReference>
<comment type="caution">
    <text evidence="2">The sequence shown here is derived from an EMBL/GenBank/DDBJ whole genome shotgun (WGS) entry which is preliminary data.</text>
</comment>
<feature type="compositionally biased region" description="Polar residues" evidence="1">
    <location>
        <begin position="146"/>
        <end position="158"/>
    </location>
</feature>
<evidence type="ECO:0000313" key="2">
    <source>
        <dbReference type="EMBL" id="KAF7244519.1"/>
    </source>
</evidence>
<feature type="compositionally biased region" description="Basic and acidic residues" evidence="1">
    <location>
        <begin position="269"/>
        <end position="284"/>
    </location>
</feature>
<protein>
    <submittedName>
        <fullName evidence="2">Uncharacterized protein</fullName>
    </submittedName>
</protein>
<feature type="compositionally biased region" description="Polar residues" evidence="1">
    <location>
        <begin position="358"/>
        <end position="370"/>
    </location>
</feature>
<feature type="compositionally biased region" description="Low complexity" evidence="1">
    <location>
        <begin position="445"/>
        <end position="456"/>
    </location>
</feature>
<dbReference type="OrthoDB" id="6267518at2759"/>
<feature type="compositionally biased region" description="Basic and acidic residues" evidence="1">
    <location>
        <begin position="477"/>
        <end position="486"/>
    </location>
</feature>
<accession>A0A8S9YG51</accession>
<feature type="compositionally biased region" description="Basic residues" evidence="1">
    <location>
        <begin position="30"/>
        <end position="43"/>
    </location>
</feature>
<feature type="compositionally biased region" description="Basic and acidic residues" evidence="1">
    <location>
        <begin position="134"/>
        <end position="143"/>
    </location>
</feature>
<proteinExistence type="predicted"/>
<feature type="compositionally biased region" description="Basic and acidic residues" evidence="1">
    <location>
        <begin position="61"/>
        <end position="81"/>
    </location>
</feature>
<feature type="compositionally biased region" description="Low complexity" evidence="1">
    <location>
        <begin position="170"/>
        <end position="189"/>
    </location>
</feature>
<feature type="compositionally biased region" description="Basic and acidic residues" evidence="1">
    <location>
        <begin position="331"/>
        <end position="357"/>
    </location>
</feature>
<evidence type="ECO:0000313" key="3">
    <source>
        <dbReference type="Proteomes" id="UP000822476"/>
    </source>
</evidence>
<feature type="region of interest" description="Disordered" evidence="1">
    <location>
        <begin position="1"/>
        <end position="510"/>
    </location>
</feature>
<feature type="compositionally biased region" description="Basic residues" evidence="1">
    <location>
        <begin position="256"/>
        <end position="268"/>
    </location>
</feature>
<feature type="compositionally biased region" description="Basic and acidic residues" evidence="1">
    <location>
        <begin position="232"/>
        <end position="254"/>
    </location>
</feature>
<keyword evidence="3" id="KW-1185">Reference proteome</keyword>
<feature type="compositionally biased region" description="Low complexity" evidence="1">
    <location>
        <begin position="197"/>
        <end position="215"/>
    </location>
</feature>
<dbReference type="AlphaFoldDB" id="A0A8S9YG51"/>
<feature type="compositionally biased region" description="Polar residues" evidence="1">
    <location>
        <begin position="82"/>
        <end position="91"/>
    </location>
</feature>
<reference evidence="2" key="1">
    <citation type="submission" date="2019-07" db="EMBL/GenBank/DDBJ databases">
        <title>Annotation for the trematode Paragonimus miyazaki's.</title>
        <authorList>
            <person name="Choi Y.-J."/>
        </authorList>
    </citation>
    <scope>NUCLEOTIDE SEQUENCE</scope>
    <source>
        <strain evidence="2">Japan</strain>
    </source>
</reference>
<dbReference type="Proteomes" id="UP000822476">
    <property type="component" value="Unassembled WGS sequence"/>
</dbReference>
<sequence length="808" mass="90177">MQSSEVCEDTSEKISKVNAESEDVAVTVRSSHKQSKKSKKHSKLTTETDSILHKPKKHKKSNDAEHEELPDCDLARGKFSETQEFPSQQPESELIKKKKKRPKDESKHKKLTDPSSAGSLEKKRSERKQKHTSRTKDVVREGECVINSSTRDQSSNLHPSRDQTECVAQEDVIVPVSPEEPSHSRSSSVDAGRSPKDSSVSRYSSRTSQSSYSRSPPRHHSRKHPESSVAYGRERGDRTIRGRSSDRRKPDTFRRQIPHRTHGYRRISRSRETTPEDYSLDRFSSRNRRSRSRGSPKFHHSSYPYSHGHRVPTVRQRAGSPSRPFTQRHYIQKERSRSRSFSDKHERRHRPTVDKPTEQAQHSPRNYSFTDRSRGNDLDRTSGTSRERITMSKSESRSHKEGPSLTSKGGLSCVDGTRNPPSKVPFKRSRRSHSQSPRGPVSECSGSRSARASKSGTSREEKTDRHKGSHRASLSSERAESRHKAPDGTLPESSSSRSPRFHALDQSHKPKLSSKVIAVLDLLAEVHTEDVSDVELESMLPPDLFSMSFGTFHAKLNQTDATEKTASKESEILEADASNGTTAASTVDKERTDALNSLEKLSSQIRQKLIAPEPWDNEELSPSSSFEVEEDYDELVNNQSLVNIAASNKDSTYRPQHLVTTLATQWQQLVDSASKALEPPTSDSSSNDFISPAVRLDNVFDIPSSIGKLIPIQKRVRGALALPHVGVSLRYLGEDLFKCLNNELACVTADEQAIGSSTGLVCRPTEIAWTQRCPEAVDPSLASVLCSGDVLSAATDLFVRQTLLGAFG</sequence>
<name>A0A8S9YG51_9TREM</name>
<feature type="compositionally biased region" description="Basic and acidic residues" evidence="1">
    <location>
        <begin position="457"/>
        <end position="466"/>
    </location>
</feature>
<organism evidence="2 3">
    <name type="scientific">Paragonimus skrjabini miyazakii</name>
    <dbReference type="NCBI Taxonomy" id="59628"/>
    <lineage>
        <taxon>Eukaryota</taxon>
        <taxon>Metazoa</taxon>
        <taxon>Spiralia</taxon>
        <taxon>Lophotrochozoa</taxon>
        <taxon>Platyhelminthes</taxon>
        <taxon>Trematoda</taxon>
        <taxon>Digenea</taxon>
        <taxon>Plagiorchiida</taxon>
        <taxon>Troglotremata</taxon>
        <taxon>Troglotrematidae</taxon>
        <taxon>Paragonimus</taxon>
    </lineage>
</organism>